<dbReference type="Pfam" id="PF00392">
    <property type="entry name" value="GntR"/>
    <property type="match status" value="1"/>
</dbReference>
<dbReference type="SMART" id="SM00345">
    <property type="entry name" value="HTH_GNTR"/>
    <property type="match status" value="1"/>
</dbReference>
<keyword evidence="1" id="KW-0805">Transcription regulation</keyword>
<evidence type="ECO:0000256" key="3">
    <source>
        <dbReference type="ARBA" id="ARBA00023163"/>
    </source>
</evidence>
<keyword evidence="6" id="KW-1185">Reference proteome</keyword>
<dbReference type="GO" id="GO:0003677">
    <property type="term" value="F:DNA binding"/>
    <property type="evidence" value="ECO:0007669"/>
    <property type="project" value="UniProtKB-KW"/>
</dbReference>
<dbReference type="EMBL" id="BMHH01000008">
    <property type="protein sequence ID" value="GGA94233.1"/>
    <property type="molecule type" value="Genomic_DNA"/>
</dbReference>
<feature type="domain" description="HTH gntR-type" evidence="4">
    <location>
        <begin position="9"/>
        <end position="77"/>
    </location>
</feature>
<dbReference type="GO" id="GO:0003700">
    <property type="term" value="F:DNA-binding transcription factor activity"/>
    <property type="evidence" value="ECO:0007669"/>
    <property type="project" value="InterPro"/>
</dbReference>
<dbReference type="InterPro" id="IPR000524">
    <property type="entry name" value="Tscrpt_reg_HTH_GntR"/>
</dbReference>
<dbReference type="InterPro" id="IPR036388">
    <property type="entry name" value="WH-like_DNA-bd_sf"/>
</dbReference>
<gene>
    <name evidence="5" type="ORF">GCM10011491_23090</name>
</gene>
<dbReference type="RefSeq" id="WP_188824323.1">
    <property type="nucleotide sequence ID" value="NZ_BMHH01000008.1"/>
</dbReference>
<evidence type="ECO:0000256" key="2">
    <source>
        <dbReference type="ARBA" id="ARBA00023125"/>
    </source>
</evidence>
<keyword evidence="2" id="KW-0238">DNA-binding</keyword>
<proteinExistence type="predicted"/>
<evidence type="ECO:0000313" key="5">
    <source>
        <dbReference type="EMBL" id="GGA94233.1"/>
    </source>
</evidence>
<dbReference type="Pfam" id="PF07729">
    <property type="entry name" value="FCD"/>
    <property type="match status" value="1"/>
</dbReference>
<dbReference type="SUPFAM" id="SSF48008">
    <property type="entry name" value="GntR ligand-binding domain-like"/>
    <property type="match status" value="1"/>
</dbReference>
<dbReference type="PROSITE" id="PS50949">
    <property type="entry name" value="HTH_GNTR"/>
    <property type="match status" value="1"/>
</dbReference>
<dbReference type="SMART" id="SM00895">
    <property type="entry name" value="FCD"/>
    <property type="match status" value="1"/>
</dbReference>
<dbReference type="AlphaFoldDB" id="A0A916WEZ1"/>
<comment type="caution">
    <text evidence="5">The sequence shown here is derived from an EMBL/GenBank/DDBJ whole genome shotgun (WGS) entry which is preliminary data.</text>
</comment>
<reference evidence="5" key="2">
    <citation type="submission" date="2020-09" db="EMBL/GenBank/DDBJ databases">
        <authorList>
            <person name="Sun Q."/>
            <person name="Zhou Y."/>
        </authorList>
    </citation>
    <scope>NUCLEOTIDE SEQUENCE</scope>
    <source>
        <strain evidence="5">CGMCC 1.15082</strain>
    </source>
</reference>
<dbReference type="InterPro" id="IPR008920">
    <property type="entry name" value="TF_FadR/GntR_C"/>
</dbReference>
<evidence type="ECO:0000259" key="4">
    <source>
        <dbReference type="PROSITE" id="PS50949"/>
    </source>
</evidence>
<dbReference type="PANTHER" id="PTHR43537:SF5">
    <property type="entry name" value="UXU OPERON TRANSCRIPTIONAL REGULATOR"/>
    <property type="match status" value="1"/>
</dbReference>
<dbReference type="SUPFAM" id="SSF46785">
    <property type="entry name" value="Winged helix' DNA-binding domain"/>
    <property type="match status" value="1"/>
</dbReference>
<accession>A0A916WEZ1</accession>
<evidence type="ECO:0000256" key="1">
    <source>
        <dbReference type="ARBA" id="ARBA00023015"/>
    </source>
</evidence>
<dbReference type="Proteomes" id="UP000646478">
    <property type="component" value="Unassembled WGS sequence"/>
</dbReference>
<protein>
    <submittedName>
        <fullName evidence="5">GntR family transcriptional regulator</fullName>
    </submittedName>
</protein>
<dbReference type="InterPro" id="IPR036390">
    <property type="entry name" value="WH_DNA-bd_sf"/>
</dbReference>
<sequence>MDLAPIHKSTNAHKAADQIIQLILRGVWKPGDQLPSERDMVEQFKVGRSTVREALQILSTLNIVQIMPGQGSFIKNVGADDLFRPDLISLLINDAAILDLIEAREMIEPQTLRLTCLRITDDQIDAIEGLLGRHEETLKAGGDVAPLAMAFHIMLAEASGNAVSLAFIRSILELLQAHRWRDNPEEFKQRELREHRELLCLVRARNSDAAAAYLVRHIVDSAVIDASDRKGVGALRATLGTSPETSVEPQKREPI</sequence>
<dbReference type="PRINTS" id="PR00035">
    <property type="entry name" value="HTHGNTR"/>
</dbReference>
<dbReference type="InterPro" id="IPR011711">
    <property type="entry name" value="GntR_C"/>
</dbReference>
<evidence type="ECO:0000313" key="6">
    <source>
        <dbReference type="Proteomes" id="UP000646478"/>
    </source>
</evidence>
<dbReference type="Gene3D" id="1.10.10.10">
    <property type="entry name" value="Winged helix-like DNA-binding domain superfamily/Winged helix DNA-binding domain"/>
    <property type="match status" value="1"/>
</dbReference>
<name>A0A916WEZ1_9HYPH</name>
<dbReference type="Gene3D" id="1.20.120.530">
    <property type="entry name" value="GntR ligand-binding domain-like"/>
    <property type="match status" value="1"/>
</dbReference>
<dbReference type="CDD" id="cd07377">
    <property type="entry name" value="WHTH_GntR"/>
    <property type="match status" value="1"/>
</dbReference>
<organism evidence="5 6">
    <name type="scientific">Brucella endophytica</name>
    <dbReference type="NCBI Taxonomy" id="1963359"/>
    <lineage>
        <taxon>Bacteria</taxon>
        <taxon>Pseudomonadati</taxon>
        <taxon>Pseudomonadota</taxon>
        <taxon>Alphaproteobacteria</taxon>
        <taxon>Hyphomicrobiales</taxon>
        <taxon>Brucellaceae</taxon>
        <taxon>Brucella/Ochrobactrum group</taxon>
        <taxon>Brucella</taxon>
    </lineage>
</organism>
<dbReference type="PANTHER" id="PTHR43537">
    <property type="entry name" value="TRANSCRIPTIONAL REGULATOR, GNTR FAMILY"/>
    <property type="match status" value="1"/>
</dbReference>
<keyword evidence="3" id="KW-0804">Transcription</keyword>
<reference evidence="5" key="1">
    <citation type="journal article" date="2014" name="Int. J. Syst. Evol. Microbiol.">
        <title>Complete genome sequence of Corynebacterium casei LMG S-19264T (=DSM 44701T), isolated from a smear-ripened cheese.</title>
        <authorList>
            <consortium name="US DOE Joint Genome Institute (JGI-PGF)"/>
            <person name="Walter F."/>
            <person name="Albersmeier A."/>
            <person name="Kalinowski J."/>
            <person name="Ruckert C."/>
        </authorList>
    </citation>
    <scope>NUCLEOTIDE SEQUENCE</scope>
    <source>
        <strain evidence="5">CGMCC 1.15082</strain>
    </source>
</reference>